<sequence length="605" mass="68553">MDDSGVPSLLSLCVQATVEHLLRGDELLSEVYDFPPHLFDEVMMCSPPLVLQKLHNGMPISKLEDQDAFVSCSEKSRKRRRYGKFDQAWQALFKLRWPKGFNCLQYADWQQAYWEAHLQNCFDEVVEKAMLPSFNERISQTSIPDDILNFIGYKKNMETSTSDYSRLYEHCRQFGCYLRSVRLQNVLCVEETCDLLRNSRLESLILKLITSKEHIEVLRDLLIQSSETLTSVEFSYCKLSIIDAICNSLYMKGMHNHGIQHFFVHGSRFLDKNEVPLPNGLSSFPSLGRSLCSLKFCNNRLDWNFGRLVFKSLIDASSELSILDLSENFIGGWLYDFKRNFLSGLSCHLDGKSLRYLQMLNLRDNNLQKQDMDDLRNALPYMPHLQILDLSHNPIEDDGIRSLISSFSGASEERYPLHDLSVESCDLSCVGVADLLATISSFKSPLISLSIADNHLGSKVAEYLGGVFQSEIRVLNISGIGLGLSGFKELCKLTYTDIKLEEINISKNFGGIEAAKFLSWLIERAPELTVVNASHNFMPPESLIILSSTLKSAKVAKLERLELLGNKWESLPGVSELLNLRHNGQPIVVFSIGGDPQLFPYDDDP</sequence>
<dbReference type="InterPro" id="IPR001611">
    <property type="entry name" value="Leu-rich_rpt"/>
</dbReference>
<keyword evidence="2" id="KW-1185">Reference proteome</keyword>
<proteinExistence type="predicted"/>
<dbReference type="EMBL" id="JAXIOK010000006">
    <property type="protein sequence ID" value="KAK4768516.1"/>
    <property type="molecule type" value="Genomic_DNA"/>
</dbReference>
<organism evidence="1 2">
    <name type="scientific">Trapa incisa</name>
    <dbReference type="NCBI Taxonomy" id="236973"/>
    <lineage>
        <taxon>Eukaryota</taxon>
        <taxon>Viridiplantae</taxon>
        <taxon>Streptophyta</taxon>
        <taxon>Embryophyta</taxon>
        <taxon>Tracheophyta</taxon>
        <taxon>Spermatophyta</taxon>
        <taxon>Magnoliopsida</taxon>
        <taxon>eudicotyledons</taxon>
        <taxon>Gunneridae</taxon>
        <taxon>Pentapetalae</taxon>
        <taxon>rosids</taxon>
        <taxon>malvids</taxon>
        <taxon>Myrtales</taxon>
        <taxon>Lythraceae</taxon>
        <taxon>Trapa</taxon>
    </lineage>
</organism>
<dbReference type="AlphaFoldDB" id="A0AAN7KRL7"/>
<dbReference type="PANTHER" id="PTHR47818:SF2">
    <property type="entry name" value="F-BOX DOMAIN-CONTAINING PROTEIN"/>
    <property type="match status" value="1"/>
</dbReference>
<reference evidence="1 2" key="1">
    <citation type="journal article" date="2023" name="Hortic Res">
        <title>Pangenome of water caltrop reveals structural variations and asymmetric subgenome divergence after allopolyploidization.</title>
        <authorList>
            <person name="Zhang X."/>
            <person name="Chen Y."/>
            <person name="Wang L."/>
            <person name="Yuan Y."/>
            <person name="Fang M."/>
            <person name="Shi L."/>
            <person name="Lu R."/>
            <person name="Comes H.P."/>
            <person name="Ma Y."/>
            <person name="Chen Y."/>
            <person name="Huang G."/>
            <person name="Zhou Y."/>
            <person name="Zheng Z."/>
            <person name="Qiu Y."/>
        </authorList>
    </citation>
    <scope>NUCLEOTIDE SEQUENCE [LARGE SCALE GENOMIC DNA]</scope>
    <source>
        <tissue evidence="1">Roots</tissue>
    </source>
</reference>
<protein>
    <submittedName>
        <fullName evidence="1">Uncharacterized protein</fullName>
    </submittedName>
</protein>
<dbReference type="Proteomes" id="UP001345219">
    <property type="component" value="Chromosome 3"/>
</dbReference>
<name>A0AAN7KRL7_9MYRT</name>
<dbReference type="SMART" id="SM00368">
    <property type="entry name" value="LRR_RI"/>
    <property type="match status" value="3"/>
</dbReference>
<evidence type="ECO:0000313" key="2">
    <source>
        <dbReference type="Proteomes" id="UP001345219"/>
    </source>
</evidence>
<dbReference type="Pfam" id="PF13516">
    <property type="entry name" value="LRR_6"/>
    <property type="match status" value="1"/>
</dbReference>
<gene>
    <name evidence="1" type="ORF">SAY87_003657</name>
</gene>
<dbReference type="PROSITE" id="PS51450">
    <property type="entry name" value="LRR"/>
    <property type="match status" value="1"/>
</dbReference>
<dbReference type="InterPro" id="IPR032675">
    <property type="entry name" value="LRR_dom_sf"/>
</dbReference>
<dbReference type="SUPFAM" id="SSF52047">
    <property type="entry name" value="RNI-like"/>
    <property type="match status" value="1"/>
</dbReference>
<evidence type="ECO:0000313" key="1">
    <source>
        <dbReference type="EMBL" id="KAK4768516.1"/>
    </source>
</evidence>
<dbReference type="Gene3D" id="3.80.10.10">
    <property type="entry name" value="Ribonuclease Inhibitor"/>
    <property type="match status" value="2"/>
</dbReference>
<comment type="caution">
    <text evidence="1">The sequence shown here is derived from an EMBL/GenBank/DDBJ whole genome shotgun (WGS) entry which is preliminary data.</text>
</comment>
<dbReference type="PANTHER" id="PTHR47818">
    <property type="entry name" value="RNI-LIKE SUPERFAMILY PROTEIN"/>
    <property type="match status" value="1"/>
</dbReference>
<accession>A0AAN7KRL7</accession>